<evidence type="ECO:0000313" key="1">
    <source>
        <dbReference type="EMBL" id="CAA9546448.1"/>
    </source>
</evidence>
<protein>
    <submittedName>
        <fullName evidence="1">Uncharacterized protein</fullName>
    </submittedName>
</protein>
<sequence length="61" mass="6349">CPWPARSSSSPWLAVTVATMAHDLLACPVDCSGPGGSVGRDYELTFIVGASVPSRAMRSAR</sequence>
<dbReference type="EMBL" id="CADCWH010000086">
    <property type="protein sequence ID" value="CAA9546448.1"/>
    <property type="molecule type" value="Genomic_DNA"/>
</dbReference>
<accession>A0A6J4UDS4</accession>
<gene>
    <name evidence="1" type="ORF">AVDCRST_MAG70-548</name>
</gene>
<reference evidence="1" key="1">
    <citation type="submission" date="2020-02" db="EMBL/GenBank/DDBJ databases">
        <authorList>
            <person name="Meier V. D."/>
        </authorList>
    </citation>
    <scope>NUCLEOTIDE SEQUENCE</scope>
    <source>
        <strain evidence="1">AVDCRST_MAG70</strain>
    </source>
</reference>
<feature type="non-terminal residue" evidence="1">
    <location>
        <position position="1"/>
    </location>
</feature>
<dbReference type="AlphaFoldDB" id="A0A6J4UDS4"/>
<feature type="non-terminal residue" evidence="1">
    <location>
        <position position="61"/>
    </location>
</feature>
<proteinExistence type="predicted"/>
<name>A0A6J4UDS4_9BACT</name>
<organism evidence="1">
    <name type="scientific">uncultured Thermomicrobiales bacterium</name>
    <dbReference type="NCBI Taxonomy" id="1645740"/>
    <lineage>
        <taxon>Bacteria</taxon>
        <taxon>Pseudomonadati</taxon>
        <taxon>Thermomicrobiota</taxon>
        <taxon>Thermomicrobia</taxon>
        <taxon>Thermomicrobiales</taxon>
        <taxon>environmental samples</taxon>
    </lineage>
</organism>